<dbReference type="InParanoid" id="A0A3N4KG78"/>
<protein>
    <submittedName>
        <fullName evidence="1">Uncharacterized protein</fullName>
    </submittedName>
</protein>
<dbReference type="EMBL" id="ML119163">
    <property type="protein sequence ID" value="RPB08478.1"/>
    <property type="molecule type" value="Genomic_DNA"/>
</dbReference>
<reference evidence="1 2" key="1">
    <citation type="journal article" date="2018" name="Nat. Ecol. Evol.">
        <title>Pezizomycetes genomes reveal the molecular basis of ectomycorrhizal truffle lifestyle.</title>
        <authorList>
            <person name="Murat C."/>
            <person name="Payen T."/>
            <person name="Noel B."/>
            <person name="Kuo A."/>
            <person name="Morin E."/>
            <person name="Chen J."/>
            <person name="Kohler A."/>
            <person name="Krizsan K."/>
            <person name="Balestrini R."/>
            <person name="Da Silva C."/>
            <person name="Montanini B."/>
            <person name="Hainaut M."/>
            <person name="Levati E."/>
            <person name="Barry K.W."/>
            <person name="Belfiori B."/>
            <person name="Cichocki N."/>
            <person name="Clum A."/>
            <person name="Dockter R.B."/>
            <person name="Fauchery L."/>
            <person name="Guy J."/>
            <person name="Iotti M."/>
            <person name="Le Tacon F."/>
            <person name="Lindquist E.A."/>
            <person name="Lipzen A."/>
            <person name="Malagnac F."/>
            <person name="Mello A."/>
            <person name="Molinier V."/>
            <person name="Miyauchi S."/>
            <person name="Poulain J."/>
            <person name="Riccioni C."/>
            <person name="Rubini A."/>
            <person name="Sitrit Y."/>
            <person name="Splivallo R."/>
            <person name="Traeger S."/>
            <person name="Wang M."/>
            <person name="Zifcakova L."/>
            <person name="Wipf D."/>
            <person name="Zambonelli A."/>
            <person name="Paolocci F."/>
            <person name="Nowrousian M."/>
            <person name="Ottonello S."/>
            <person name="Baldrian P."/>
            <person name="Spatafora J.W."/>
            <person name="Henrissat B."/>
            <person name="Nagy L.G."/>
            <person name="Aury J.M."/>
            <person name="Wincker P."/>
            <person name="Grigoriev I.V."/>
            <person name="Bonfante P."/>
            <person name="Martin F.M."/>
        </authorList>
    </citation>
    <scope>NUCLEOTIDE SEQUENCE [LARGE SCALE GENOMIC DNA]</scope>
    <source>
        <strain evidence="1 2">CCBAS932</strain>
    </source>
</reference>
<evidence type="ECO:0000313" key="2">
    <source>
        <dbReference type="Proteomes" id="UP000277580"/>
    </source>
</evidence>
<gene>
    <name evidence="1" type="ORF">P167DRAFT_494160</name>
</gene>
<proteinExistence type="predicted"/>
<keyword evidence="2" id="KW-1185">Reference proteome</keyword>
<dbReference type="AlphaFoldDB" id="A0A3N4KG78"/>
<evidence type="ECO:0000313" key="1">
    <source>
        <dbReference type="EMBL" id="RPB08478.1"/>
    </source>
</evidence>
<organism evidence="1 2">
    <name type="scientific">Morchella conica CCBAS932</name>
    <dbReference type="NCBI Taxonomy" id="1392247"/>
    <lineage>
        <taxon>Eukaryota</taxon>
        <taxon>Fungi</taxon>
        <taxon>Dikarya</taxon>
        <taxon>Ascomycota</taxon>
        <taxon>Pezizomycotina</taxon>
        <taxon>Pezizomycetes</taxon>
        <taxon>Pezizales</taxon>
        <taxon>Morchellaceae</taxon>
        <taxon>Morchella</taxon>
    </lineage>
</organism>
<accession>A0A3N4KG78</accession>
<dbReference type="OrthoDB" id="5978656at2759"/>
<dbReference type="Proteomes" id="UP000277580">
    <property type="component" value="Unassembled WGS sequence"/>
</dbReference>
<name>A0A3N4KG78_9PEZI</name>
<sequence length="519" mass="57983">MSNTTTSRRSPCPQLPLPFKASSLQKDCIDPYVPSFSLTGSSDLIIQPSPRLCRSDLTAPTFKDLSELSLLRILDLAHPEKENPPPRLFPTSERVQDQFFFTCEWNEFGNLETEHARLLYTLTRYPERGLPSVSRPLVEALLYCESVLDGWPRVSGSVKLGAEKVLSDVLGQMVFAQRGTRDRKEDFLTAPVEYVTGGGPPYLQVSLWKRALAEITNDLQGGNSSRVEQFLQIHACLKDPIGGLKCCFRRQLDSFMGLLASLRSSLSRETTAIPPETWKDIAAQLAAESSFLSIPRLLKVVYIHFVGHQMLPYVYVSLDKLPRAEFSIPKRVLEIMREMVSGTPSSGSSMCCVAPITIAYCPSLTRGRKAGKVILDGNNRVAAIAVLRFLATLTVGGTNDMVMGSLERYCTYHGFDSKWHVDLRDVISELWGSPETLKYLREESRGLVAKFRTVVRVPALVVQEPSFHTVWVPKTGAERTALLQPMHQSIYNDRSLCLAIPAKQQSHGRPLGFWPLPLK</sequence>
<dbReference type="STRING" id="1392247.A0A3N4KG78"/>